<feature type="transmembrane region" description="Helical" evidence="1">
    <location>
        <begin position="293"/>
        <end position="312"/>
    </location>
</feature>
<dbReference type="RefSeq" id="WP_091458699.1">
    <property type="nucleotide sequence ID" value="NZ_FOGD01000012.1"/>
</dbReference>
<keyword evidence="3" id="KW-0012">Acyltransferase</keyword>
<dbReference type="InterPro" id="IPR002656">
    <property type="entry name" value="Acyl_transf_3_dom"/>
</dbReference>
<keyword evidence="3" id="KW-0378">Hydrolase</keyword>
<dbReference type="AlphaFoldDB" id="A0A1H9R831"/>
<evidence type="ECO:0000259" key="2">
    <source>
        <dbReference type="Pfam" id="PF01757"/>
    </source>
</evidence>
<dbReference type="Proteomes" id="UP000199766">
    <property type="component" value="Unassembled WGS sequence"/>
</dbReference>
<keyword evidence="3" id="KW-0808">Transferase</keyword>
<dbReference type="GO" id="GO:0016747">
    <property type="term" value="F:acyltransferase activity, transferring groups other than amino-acyl groups"/>
    <property type="evidence" value="ECO:0007669"/>
    <property type="project" value="InterPro"/>
</dbReference>
<dbReference type="PANTHER" id="PTHR11161">
    <property type="entry name" value="O-ACYLTRANSFERASE"/>
    <property type="match status" value="1"/>
</dbReference>
<dbReference type="OrthoDB" id="8956208at2"/>
<feature type="domain" description="Acyltransferase 3" evidence="2">
    <location>
        <begin position="11"/>
        <end position="330"/>
    </location>
</feature>
<feature type="transmembrane region" description="Helical" evidence="1">
    <location>
        <begin position="350"/>
        <end position="368"/>
    </location>
</feature>
<feature type="transmembrane region" description="Helical" evidence="1">
    <location>
        <begin position="318"/>
        <end position="338"/>
    </location>
</feature>
<keyword evidence="1" id="KW-1133">Transmembrane helix</keyword>
<feature type="transmembrane region" description="Helical" evidence="1">
    <location>
        <begin position="254"/>
        <end position="272"/>
    </location>
</feature>
<feature type="transmembrane region" description="Helical" evidence="1">
    <location>
        <begin position="12"/>
        <end position="32"/>
    </location>
</feature>
<dbReference type="InterPro" id="IPR052728">
    <property type="entry name" value="O2_lipid_transport_reg"/>
</dbReference>
<protein>
    <submittedName>
        <fullName evidence="3">Peptidoglycan/LPS O-acetylase OafA/YrhL, contains acyltransferase and SGNH-hydrolase domains</fullName>
    </submittedName>
</protein>
<dbReference type="STRING" id="180197.SAMN02982919_02810"/>
<feature type="transmembrane region" description="Helical" evidence="1">
    <location>
        <begin position="207"/>
        <end position="225"/>
    </location>
</feature>
<dbReference type="GO" id="GO:0016787">
    <property type="term" value="F:hydrolase activity"/>
    <property type="evidence" value="ECO:0007669"/>
    <property type="project" value="UniProtKB-KW"/>
</dbReference>
<evidence type="ECO:0000313" key="4">
    <source>
        <dbReference type="Proteomes" id="UP000199766"/>
    </source>
</evidence>
<feature type="transmembrane region" description="Helical" evidence="1">
    <location>
        <begin position="52"/>
        <end position="72"/>
    </location>
</feature>
<evidence type="ECO:0000313" key="3">
    <source>
        <dbReference type="EMBL" id="SER68113.1"/>
    </source>
</evidence>
<accession>A0A1H9R831</accession>
<sequence>MNSPLSRNPLMDAIKGLACAAIVWHHLAFYGPMSDVVHLQAPTLMEWLYDNARMAVQVFLVLGGYLAAASLAPQRVARFDSVGAQLLRRFVRLLVPYAVALLLAIVVAALVRPWFDHPSVPEAPSLAQLLAHALLLQDVVGEEALSAGVWYVAIDFQLFALSTVLLAGVRAWPGLPRRSAATVSTVLVLVFTAASLCFFNRDPAWDAWGWYFFGAYGLGMLSYWAVHASRPGLWLAGIALLGALALGLEFRARIAVALGTALGLVLLMRRPLAVSGWSGMALLQRWGQMSYSIFLVHFSVCLLANAVVSYFWPQDLLANSAGLLLAFGLSLRVGRILYQRVESRVPAWSMAWRWQASLIGMGLLVAWLELLA</sequence>
<dbReference type="PANTHER" id="PTHR11161:SF0">
    <property type="entry name" value="O-ACYLTRANSFERASE LIKE PROTEIN"/>
    <property type="match status" value="1"/>
</dbReference>
<feature type="transmembrane region" description="Helical" evidence="1">
    <location>
        <begin position="148"/>
        <end position="169"/>
    </location>
</feature>
<name>A0A1H9R831_9BURK</name>
<keyword evidence="1" id="KW-0812">Transmembrane</keyword>
<evidence type="ECO:0000256" key="1">
    <source>
        <dbReference type="SAM" id="Phobius"/>
    </source>
</evidence>
<keyword evidence="1" id="KW-0472">Membrane</keyword>
<keyword evidence="4" id="KW-1185">Reference proteome</keyword>
<feature type="transmembrane region" description="Helical" evidence="1">
    <location>
        <begin position="93"/>
        <end position="115"/>
    </location>
</feature>
<feature type="transmembrane region" description="Helical" evidence="1">
    <location>
        <begin position="232"/>
        <end position="248"/>
    </location>
</feature>
<gene>
    <name evidence="3" type="ORF">SAMN02982919_02810</name>
</gene>
<dbReference type="Pfam" id="PF01757">
    <property type="entry name" value="Acyl_transf_3"/>
    <property type="match status" value="1"/>
</dbReference>
<dbReference type="EMBL" id="FOGD01000012">
    <property type="protein sequence ID" value="SER68113.1"/>
    <property type="molecule type" value="Genomic_DNA"/>
</dbReference>
<feature type="transmembrane region" description="Helical" evidence="1">
    <location>
        <begin position="181"/>
        <end position="201"/>
    </location>
</feature>
<organism evidence="3 4">
    <name type="scientific">Giesbergeria anulus</name>
    <dbReference type="NCBI Taxonomy" id="180197"/>
    <lineage>
        <taxon>Bacteria</taxon>
        <taxon>Pseudomonadati</taxon>
        <taxon>Pseudomonadota</taxon>
        <taxon>Betaproteobacteria</taxon>
        <taxon>Burkholderiales</taxon>
        <taxon>Comamonadaceae</taxon>
        <taxon>Giesbergeria</taxon>
    </lineage>
</organism>
<reference evidence="3 4" key="1">
    <citation type="submission" date="2016-10" db="EMBL/GenBank/DDBJ databases">
        <authorList>
            <person name="de Groot N.N."/>
        </authorList>
    </citation>
    <scope>NUCLEOTIDE SEQUENCE [LARGE SCALE GENOMIC DNA]</scope>
    <source>
        <strain evidence="3 4">ATCC 35958</strain>
    </source>
</reference>
<proteinExistence type="predicted"/>